<gene>
    <name evidence="1" type="ORF">WISP_146108</name>
</gene>
<protein>
    <submittedName>
        <fullName evidence="1">Uncharacterized protein</fullName>
    </submittedName>
</protein>
<dbReference type="Proteomes" id="UP001145742">
    <property type="component" value="Unassembled WGS sequence"/>
</dbReference>
<organism evidence="1 2">
    <name type="scientific">Willisornis vidua</name>
    <name type="common">Xingu scale-backed antbird</name>
    <dbReference type="NCBI Taxonomy" id="1566151"/>
    <lineage>
        <taxon>Eukaryota</taxon>
        <taxon>Metazoa</taxon>
        <taxon>Chordata</taxon>
        <taxon>Craniata</taxon>
        <taxon>Vertebrata</taxon>
        <taxon>Euteleostomi</taxon>
        <taxon>Archelosauria</taxon>
        <taxon>Archosauria</taxon>
        <taxon>Dinosauria</taxon>
        <taxon>Saurischia</taxon>
        <taxon>Theropoda</taxon>
        <taxon>Coelurosauria</taxon>
        <taxon>Aves</taxon>
        <taxon>Neognathae</taxon>
        <taxon>Neoaves</taxon>
        <taxon>Telluraves</taxon>
        <taxon>Australaves</taxon>
        <taxon>Passeriformes</taxon>
        <taxon>Thamnophilidae</taxon>
        <taxon>Willisornis</taxon>
    </lineage>
</organism>
<accession>A0ABQ9CQZ0</accession>
<comment type="caution">
    <text evidence="1">The sequence shown here is derived from an EMBL/GenBank/DDBJ whole genome shotgun (WGS) entry which is preliminary data.</text>
</comment>
<dbReference type="EMBL" id="WHWB01034778">
    <property type="protein sequence ID" value="KAJ7404343.1"/>
    <property type="molecule type" value="Genomic_DNA"/>
</dbReference>
<keyword evidence="2" id="KW-1185">Reference proteome</keyword>
<name>A0ABQ9CQZ0_9PASS</name>
<evidence type="ECO:0000313" key="1">
    <source>
        <dbReference type="EMBL" id="KAJ7404343.1"/>
    </source>
</evidence>
<evidence type="ECO:0000313" key="2">
    <source>
        <dbReference type="Proteomes" id="UP001145742"/>
    </source>
</evidence>
<reference evidence="1" key="1">
    <citation type="submission" date="2019-10" db="EMBL/GenBank/DDBJ databases">
        <authorList>
            <person name="Soares A.E.R."/>
            <person name="Aleixo A."/>
            <person name="Schneider P."/>
            <person name="Miyaki C.Y."/>
            <person name="Schneider M.P."/>
            <person name="Mello C."/>
            <person name="Vasconcelos A.T.R."/>
        </authorList>
    </citation>
    <scope>NUCLEOTIDE SEQUENCE</scope>
    <source>
        <tissue evidence="1">Muscle</tissue>
    </source>
</reference>
<sequence>MGRLTSRSEDLEKPKEHEVKFKILATIKKEVTDMNCMCMQQPRNWDELCEDQKSTAKLLVGESSDLDEGVECTLSKFADNTELGQVADTPGCCAGIQQDLERLESWAEESHEVQQRVLNMGKYKLGADLLESSSAEKDVGVLVSRSQKHLPVIILRDKWTIGLTFQGQFHIPESKFYMALSRVITDLKQQQIQP</sequence>
<proteinExistence type="predicted"/>